<sequence>MLTELYTYAQKRQLTARPGFKEKSIKGYLSLTAQGEFLDIVSPLEPTTLAPDIGTVANGTSKCNLLVDKAVYILQTDNKPNTLVKHTFFIDGLKAGAGAEPLFAVCAKALETPETLETMRGALAEKKLKPNDPIGLQVDGLPIEKSERYYDWWESYRHEIGEEKKEATQRCLVTGQITAPVRTVPKVSGLIAVGGHTAGDALLCFDKAAFTSYGFSQTENAVVSESAITSVNAALQELIAQAPIQAGVKMVHWYKEPVKQEEDVFANFFGAYAADNKEDADGTDFARKMDTAMAAANALIQSVKKGENPQQLENKYYLMPLSGANGRMMVRGWDEGSYEDLYQNIKLWYDDLRIVLDDGSGTCKSERLSRLEYRLLKPTQSASKNLGKQMAEELSGIQVRILYSILHGKPLPDAVGKQALRYIRSHMLVTEDNKGGERNPDLCACQLLKAWIIRKQRSSEKGEIFMKEAVNHDYPSDAYQCGRLMAVYAEIQKSAYKNRLNAGVIERYYTGASTTPALVLGRLSSLSQYHLGKIESEGTRVFYQKMLDEIYTKLNPPLPTALSPLQQGEFAVGYHQQHAEIYKSKKGTD</sequence>
<reference evidence="2" key="3">
    <citation type="submission" date="2024-06" db="EMBL/GenBank/DDBJ databases">
        <authorList>
            <person name="Zeng C."/>
        </authorList>
    </citation>
    <scope>NUCLEOTIDE SEQUENCE [LARGE SCALE GENOMIC DNA]</scope>
    <source>
        <strain evidence="2">ZCY20-5</strain>
    </source>
</reference>
<evidence type="ECO:0000313" key="1">
    <source>
        <dbReference type="EMBL" id="WOC31312.1"/>
    </source>
</evidence>
<dbReference type="KEGG" id="carl:PXC00_08750"/>
<dbReference type="Proteomes" id="UP001300604">
    <property type="component" value="Chromosome"/>
</dbReference>
<name>A0AA97D897_9FIRM</name>
<accession>A0AA97D897</accession>
<reference evidence="2" key="1">
    <citation type="submission" date="2024-06" db="EMBL/GenBank/DDBJ databases">
        <title>Caproicibacterium argilliputei sp. nov, a novel caproic acid producing anaerobic bacterium isolated from pit mud.</title>
        <authorList>
            <person name="Zeng C."/>
        </authorList>
    </citation>
    <scope>NUCLEOTIDE SEQUENCE [LARGE SCALE GENOMIC DNA]</scope>
    <source>
        <strain evidence="2">ZCY20-5</strain>
    </source>
</reference>
<evidence type="ECO:0000313" key="2">
    <source>
        <dbReference type="Proteomes" id="UP001300604"/>
    </source>
</evidence>
<gene>
    <name evidence="1" type="primary">cas8c</name>
    <name evidence="1" type="ORF">PXC00_08750</name>
</gene>
<organism evidence="1 2">
    <name type="scientific">Caproicibacterium argilliputei</name>
    <dbReference type="NCBI Taxonomy" id="3030016"/>
    <lineage>
        <taxon>Bacteria</taxon>
        <taxon>Bacillati</taxon>
        <taxon>Bacillota</taxon>
        <taxon>Clostridia</taxon>
        <taxon>Eubacteriales</taxon>
        <taxon>Oscillospiraceae</taxon>
        <taxon>Caproicibacterium</taxon>
    </lineage>
</organism>
<reference evidence="1 2" key="2">
    <citation type="submission" date="2024-06" db="EMBL/GenBank/DDBJ databases">
        <title>Caproicibacterium argilliputei sp. nov, a novel caproic acid producing anaerobic bacterium isolated from pit mud.</title>
        <authorList>
            <person name="Xia S."/>
        </authorList>
    </citation>
    <scope>NUCLEOTIDE SEQUENCE [LARGE SCALE GENOMIC DNA]</scope>
    <source>
        <strain evidence="1 2">ZCY20-5</strain>
    </source>
</reference>
<keyword evidence="2" id="KW-1185">Reference proteome</keyword>
<dbReference type="EMBL" id="CP135996">
    <property type="protein sequence ID" value="WOC31312.1"/>
    <property type="molecule type" value="Genomic_DNA"/>
</dbReference>
<dbReference type="NCBIfam" id="TIGR01863">
    <property type="entry name" value="cas_Csd1"/>
    <property type="match status" value="1"/>
</dbReference>
<dbReference type="Pfam" id="PF09709">
    <property type="entry name" value="Cas_Csd1"/>
    <property type="match status" value="1"/>
</dbReference>
<protein>
    <submittedName>
        <fullName evidence="1">Type I-C CRISPR-associated protein Cas8c/Csd1</fullName>
    </submittedName>
</protein>
<dbReference type="InterPro" id="IPR010144">
    <property type="entry name" value="CRISPR-assoc_prot_Csd1-typ"/>
</dbReference>
<dbReference type="RefSeq" id="WP_275843881.1">
    <property type="nucleotide sequence ID" value="NZ_CP135996.1"/>
</dbReference>
<dbReference type="AlphaFoldDB" id="A0AA97D897"/>
<proteinExistence type="predicted"/>